<sequence>MFLNLGTHQQETDDFKKKRLEEALKLTPEQFINDPEKDIYQLFLVFIKKLYTKKYKWTTILGYIIDNEFPLNHPLVPEKGLYNILKSTPDDRMEILKVLCELQIRDHKNIRKFTKEKFDKYKISYLDLMEIYCVGNDSNENKYYYTMGPILYKIDTNNEITIVMNNN</sequence>
<keyword evidence="2" id="KW-1185">Reference proteome</keyword>
<dbReference type="EMBL" id="MCOG01000108">
    <property type="protein sequence ID" value="ORY46241.1"/>
    <property type="molecule type" value="Genomic_DNA"/>
</dbReference>
<evidence type="ECO:0000313" key="1">
    <source>
        <dbReference type="EMBL" id="ORY46241.1"/>
    </source>
</evidence>
<reference evidence="1 2" key="1">
    <citation type="submission" date="2016-08" db="EMBL/GenBank/DDBJ databases">
        <title>A Parts List for Fungal Cellulosomes Revealed by Comparative Genomics.</title>
        <authorList>
            <consortium name="DOE Joint Genome Institute"/>
            <person name="Haitjema C.H."/>
            <person name="Gilmore S.P."/>
            <person name="Henske J.K."/>
            <person name="Solomon K.V."/>
            <person name="De Groot R."/>
            <person name="Kuo A."/>
            <person name="Mondo S.J."/>
            <person name="Salamov A.A."/>
            <person name="Labutti K."/>
            <person name="Zhao Z."/>
            <person name="Chiniquy J."/>
            <person name="Barry K."/>
            <person name="Brewer H.M."/>
            <person name="Purvine S.O."/>
            <person name="Wright A.T."/>
            <person name="Boxma B."/>
            <person name="Van Alen T."/>
            <person name="Hackstein J.H."/>
            <person name="Baker S.E."/>
            <person name="Grigoriev I.V."/>
            <person name="O'Malley M.A."/>
        </authorList>
    </citation>
    <scope>NUCLEOTIDE SEQUENCE [LARGE SCALE GENOMIC DNA]</scope>
    <source>
        <strain evidence="1 2">G1</strain>
    </source>
</reference>
<evidence type="ECO:0000313" key="2">
    <source>
        <dbReference type="Proteomes" id="UP000193920"/>
    </source>
</evidence>
<accession>A0A1Y2CGR6</accession>
<proteinExistence type="predicted"/>
<organism evidence="1 2">
    <name type="scientific">Neocallimastix californiae</name>
    <dbReference type="NCBI Taxonomy" id="1754190"/>
    <lineage>
        <taxon>Eukaryota</taxon>
        <taxon>Fungi</taxon>
        <taxon>Fungi incertae sedis</taxon>
        <taxon>Chytridiomycota</taxon>
        <taxon>Chytridiomycota incertae sedis</taxon>
        <taxon>Neocallimastigomycetes</taxon>
        <taxon>Neocallimastigales</taxon>
        <taxon>Neocallimastigaceae</taxon>
        <taxon>Neocallimastix</taxon>
    </lineage>
</organism>
<protein>
    <submittedName>
        <fullName evidence="1">Uncharacterized protein</fullName>
    </submittedName>
</protein>
<gene>
    <name evidence="1" type="ORF">LY90DRAFT_671325</name>
</gene>
<dbReference type="OrthoDB" id="349045at2759"/>
<dbReference type="AlphaFoldDB" id="A0A1Y2CGR6"/>
<name>A0A1Y2CGR6_9FUNG</name>
<comment type="caution">
    <text evidence="1">The sequence shown here is derived from an EMBL/GenBank/DDBJ whole genome shotgun (WGS) entry which is preliminary data.</text>
</comment>
<dbReference type="Proteomes" id="UP000193920">
    <property type="component" value="Unassembled WGS sequence"/>
</dbReference>